<dbReference type="AlphaFoldDB" id="A0A9W6CDK6"/>
<comment type="caution">
    <text evidence="2">The sequence shown here is derived from an EMBL/GenBank/DDBJ whole genome shotgun (WGS) entry which is preliminary data.</text>
</comment>
<name>A0A9W6CDK6_9FIRM</name>
<sequence>MKKIMLKTCLKNEKVRTFSIALLLAIIFLVTHFKESTLLNISNTLFVVAAVYIVVGGTRYIRNVGLFKTFSYIAYKRRWKQGNKLDGELHPMSLADYTINVVMDETRQKPVAFSLCIGCACTAISAFLSFISYRFF</sequence>
<reference evidence="2" key="1">
    <citation type="submission" date="2022-11" db="EMBL/GenBank/DDBJ databases">
        <title>Draft genome sequence of Sellimonas catena strain 18CBH55.</title>
        <authorList>
            <person name="Hisatomi A."/>
            <person name="Ohkuma M."/>
            <person name="Sakamoto M."/>
        </authorList>
    </citation>
    <scope>NUCLEOTIDE SEQUENCE</scope>
    <source>
        <strain evidence="2">18CBH55</strain>
    </source>
</reference>
<reference evidence="2" key="3">
    <citation type="journal article" date="2023" name="Int. J. Syst. Evol. Microbiol.">
        <title>Sellimonas catena sp. nov., isolated from human faeces.</title>
        <authorList>
            <person name="Hisatomi A."/>
            <person name="Ohkuma M."/>
            <person name="Sakamoto M."/>
        </authorList>
    </citation>
    <scope>NUCLEOTIDE SEQUENCE</scope>
    <source>
        <strain evidence="2">18CBH55</strain>
    </source>
</reference>
<evidence type="ECO:0000256" key="1">
    <source>
        <dbReference type="SAM" id="Phobius"/>
    </source>
</evidence>
<dbReference type="RefSeq" id="WP_087166972.1">
    <property type="nucleotide sequence ID" value="NZ_BSCH01000009.1"/>
</dbReference>
<protein>
    <recommendedName>
        <fullName evidence="4">DUF3899 domain-containing protein</fullName>
    </recommendedName>
</protein>
<keyword evidence="1" id="KW-0472">Membrane</keyword>
<keyword evidence="1" id="KW-1133">Transmembrane helix</keyword>
<evidence type="ECO:0000313" key="3">
    <source>
        <dbReference type="Proteomes" id="UP001145094"/>
    </source>
</evidence>
<dbReference type="EMBL" id="BSCH01000009">
    <property type="protein sequence ID" value="GLG90161.1"/>
    <property type="molecule type" value="Genomic_DNA"/>
</dbReference>
<evidence type="ECO:0008006" key="4">
    <source>
        <dbReference type="Google" id="ProtNLM"/>
    </source>
</evidence>
<reference evidence="2" key="2">
    <citation type="submission" date="2022-11" db="EMBL/GenBank/DDBJ databases">
        <title>Draft genome sequence of Sellimonas catena strain 18CBH55.</title>
        <authorList>
            <person name="Atsushi H."/>
            <person name="Moriya O."/>
            <person name="Mitsuo S."/>
        </authorList>
    </citation>
    <scope>NUCLEOTIDE SEQUENCE</scope>
    <source>
        <strain evidence="2">18CBH55</strain>
    </source>
</reference>
<accession>A0A9W6CDK6</accession>
<feature type="transmembrane region" description="Helical" evidence="1">
    <location>
        <begin position="43"/>
        <end position="61"/>
    </location>
</feature>
<feature type="transmembrane region" description="Helical" evidence="1">
    <location>
        <begin position="111"/>
        <end position="133"/>
    </location>
</feature>
<organism evidence="2 3">
    <name type="scientific">Sellimonas catena</name>
    <dbReference type="NCBI Taxonomy" id="2994035"/>
    <lineage>
        <taxon>Bacteria</taxon>
        <taxon>Bacillati</taxon>
        <taxon>Bacillota</taxon>
        <taxon>Clostridia</taxon>
        <taxon>Lachnospirales</taxon>
        <taxon>Lachnospiraceae</taxon>
        <taxon>Sellimonas</taxon>
    </lineage>
</organism>
<evidence type="ECO:0000313" key="2">
    <source>
        <dbReference type="EMBL" id="GLG90161.1"/>
    </source>
</evidence>
<dbReference type="Proteomes" id="UP001145094">
    <property type="component" value="Unassembled WGS sequence"/>
</dbReference>
<proteinExistence type="predicted"/>
<gene>
    <name evidence="2" type="ORF">Selli2_15880</name>
</gene>
<keyword evidence="1" id="KW-0812">Transmembrane</keyword>